<protein>
    <recommendedName>
        <fullName evidence="2">PPM-type phosphatase domain-containing protein</fullName>
    </recommendedName>
</protein>
<dbReference type="PANTHER" id="PTHR43156">
    <property type="entry name" value="STAGE II SPORULATION PROTEIN E-RELATED"/>
    <property type="match status" value="1"/>
</dbReference>
<dbReference type="InterPro" id="IPR036890">
    <property type="entry name" value="HATPase_C_sf"/>
</dbReference>
<dbReference type="InterPro" id="IPR001932">
    <property type="entry name" value="PPM-type_phosphatase-like_dom"/>
</dbReference>
<feature type="domain" description="PPM-type phosphatase" evidence="2">
    <location>
        <begin position="170"/>
        <end position="380"/>
    </location>
</feature>
<organism evidence="3 4">
    <name type="scientific">Actinocorallia longicatena</name>
    <dbReference type="NCBI Taxonomy" id="111803"/>
    <lineage>
        <taxon>Bacteria</taxon>
        <taxon>Bacillati</taxon>
        <taxon>Actinomycetota</taxon>
        <taxon>Actinomycetes</taxon>
        <taxon>Streptosporangiales</taxon>
        <taxon>Thermomonosporaceae</taxon>
        <taxon>Actinocorallia</taxon>
    </lineage>
</organism>
<accession>A0ABP6Q2U1</accession>
<evidence type="ECO:0000256" key="1">
    <source>
        <dbReference type="ARBA" id="ARBA00022801"/>
    </source>
</evidence>
<sequence length="507" mass="54740">MKAALEYLGEATARIGTRLDPAETARALAGALVPRLADAATVYLSEGLFTGHRDDGHRVEGHRVEGPLRQVVCLPSVTVLTDGLEEAMGSGESVLGKTDLAVPLQVRGRILGAVLLRREQGFDDEIELMLVAQLAAQAALAADNAHRYRVSAAAADTLQRSMLPTRLPRLAGIDLHHRYLPASDHARIGGDWFDAIPLPSSRIALVVGDVMGHGMSSAAIMGQLRTAVQTLAALDLPPGQVLRQLDGLAQGMGEAYLATCLYVVYDPVARRLTFANAGHLPPVLMRADGTTELLAVPEGVPIGVGGVAFEPVEMAVADGDRLVLCTDGLVEVRGSDIMTGMEGLRTELARRRLSLDAQCEELIRALPDRQDDVALLMADLQGIPASHVARWMLQPRRQTPAKVRRLIRSTLRSWGLADHIDTTELLATELVTNSVRYATRPVELRLVRTDALLVEVTDDDFALPVLRSAADDDEGGRGLQLVSRLARRWGATRTTTGKVVWFEQPLV</sequence>
<dbReference type="InterPro" id="IPR029016">
    <property type="entry name" value="GAF-like_dom_sf"/>
</dbReference>
<dbReference type="CDD" id="cd16936">
    <property type="entry name" value="HATPase_RsbW-like"/>
    <property type="match status" value="1"/>
</dbReference>
<dbReference type="SUPFAM" id="SSF55874">
    <property type="entry name" value="ATPase domain of HSP90 chaperone/DNA topoisomerase II/histidine kinase"/>
    <property type="match status" value="1"/>
</dbReference>
<keyword evidence="1" id="KW-0378">Hydrolase</keyword>
<dbReference type="InterPro" id="IPR052016">
    <property type="entry name" value="Bact_Sigma-Reg"/>
</dbReference>
<proteinExistence type="predicted"/>
<reference evidence="4" key="1">
    <citation type="journal article" date="2019" name="Int. J. Syst. Evol. Microbiol.">
        <title>The Global Catalogue of Microorganisms (GCM) 10K type strain sequencing project: providing services to taxonomists for standard genome sequencing and annotation.</title>
        <authorList>
            <consortium name="The Broad Institute Genomics Platform"/>
            <consortium name="The Broad Institute Genome Sequencing Center for Infectious Disease"/>
            <person name="Wu L."/>
            <person name="Ma J."/>
        </authorList>
    </citation>
    <scope>NUCLEOTIDE SEQUENCE [LARGE SCALE GENOMIC DNA]</scope>
    <source>
        <strain evidence="4">JCM 9377</strain>
    </source>
</reference>
<dbReference type="Pfam" id="PF13581">
    <property type="entry name" value="HATPase_c_2"/>
    <property type="match status" value="1"/>
</dbReference>
<dbReference type="Gene3D" id="3.60.40.10">
    <property type="entry name" value="PPM-type phosphatase domain"/>
    <property type="match status" value="1"/>
</dbReference>
<comment type="caution">
    <text evidence="3">The sequence shown here is derived from an EMBL/GenBank/DDBJ whole genome shotgun (WGS) entry which is preliminary data.</text>
</comment>
<dbReference type="EMBL" id="BAAAUV010000003">
    <property type="protein sequence ID" value="GAA3201960.1"/>
    <property type="molecule type" value="Genomic_DNA"/>
</dbReference>
<gene>
    <name evidence="3" type="ORF">GCM10010468_15410</name>
</gene>
<dbReference type="Gene3D" id="3.30.450.40">
    <property type="match status" value="1"/>
</dbReference>
<evidence type="ECO:0000259" key="2">
    <source>
        <dbReference type="SMART" id="SM00331"/>
    </source>
</evidence>
<dbReference type="InterPro" id="IPR036457">
    <property type="entry name" value="PPM-type-like_dom_sf"/>
</dbReference>
<evidence type="ECO:0000313" key="4">
    <source>
        <dbReference type="Proteomes" id="UP001501237"/>
    </source>
</evidence>
<dbReference type="RefSeq" id="WP_344823867.1">
    <property type="nucleotide sequence ID" value="NZ_BAAAUV010000003.1"/>
</dbReference>
<name>A0ABP6Q2U1_9ACTN</name>
<dbReference type="Gene3D" id="3.30.565.10">
    <property type="entry name" value="Histidine kinase-like ATPase, C-terminal domain"/>
    <property type="match status" value="1"/>
</dbReference>
<dbReference type="SMART" id="SM00331">
    <property type="entry name" value="PP2C_SIG"/>
    <property type="match status" value="1"/>
</dbReference>
<evidence type="ECO:0000313" key="3">
    <source>
        <dbReference type="EMBL" id="GAA3201960.1"/>
    </source>
</evidence>
<dbReference type="PANTHER" id="PTHR43156:SF2">
    <property type="entry name" value="STAGE II SPORULATION PROTEIN E"/>
    <property type="match status" value="1"/>
</dbReference>
<dbReference type="InterPro" id="IPR003594">
    <property type="entry name" value="HATPase_dom"/>
</dbReference>
<dbReference type="SUPFAM" id="SSF55781">
    <property type="entry name" value="GAF domain-like"/>
    <property type="match status" value="1"/>
</dbReference>
<dbReference type="Proteomes" id="UP001501237">
    <property type="component" value="Unassembled WGS sequence"/>
</dbReference>
<dbReference type="Pfam" id="PF07228">
    <property type="entry name" value="SpoIIE"/>
    <property type="match status" value="1"/>
</dbReference>
<dbReference type="SUPFAM" id="SSF81606">
    <property type="entry name" value="PP2C-like"/>
    <property type="match status" value="1"/>
</dbReference>
<keyword evidence="4" id="KW-1185">Reference proteome</keyword>